<dbReference type="EMBL" id="JBHSGW010000004">
    <property type="protein sequence ID" value="MFC4739772.1"/>
    <property type="molecule type" value="Genomic_DNA"/>
</dbReference>
<accession>A0ABV9P2L9</accession>
<dbReference type="PANTHER" id="PTHR46401:SF2">
    <property type="entry name" value="GLYCOSYLTRANSFERASE WBBK-RELATED"/>
    <property type="match status" value="1"/>
</dbReference>
<reference evidence="4" key="1">
    <citation type="journal article" date="2019" name="Int. J. Syst. Evol. Microbiol.">
        <title>The Global Catalogue of Microorganisms (GCM) 10K type strain sequencing project: providing services to taxonomists for standard genome sequencing and annotation.</title>
        <authorList>
            <consortium name="The Broad Institute Genomics Platform"/>
            <consortium name="The Broad Institute Genome Sequencing Center for Infectious Disease"/>
            <person name="Wu L."/>
            <person name="Ma J."/>
        </authorList>
    </citation>
    <scope>NUCLEOTIDE SEQUENCE [LARGE SCALE GENOMIC DNA]</scope>
    <source>
        <strain evidence="4">CCUG 50349</strain>
    </source>
</reference>
<dbReference type="InterPro" id="IPR001296">
    <property type="entry name" value="Glyco_trans_1"/>
</dbReference>
<evidence type="ECO:0000313" key="3">
    <source>
        <dbReference type="EMBL" id="MFC4739772.1"/>
    </source>
</evidence>
<dbReference type="PANTHER" id="PTHR46401">
    <property type="entry name" value="GLYCOSYLTRANSFERASE WBBK-RELATED"/>
    <property type="match status" value="1"/>
</dbReference>
<dbReference type="EC" id="2.4.-.-" evidence="3"/>
<dbReference type="Pfam" id="PF00534">
    <property type="entry name" value="Glycos_transf_1"/>
    <property type="match status" value="1"/>
</dbReference>
<dbReference type="Proteomes" id="UP001595885">
    <property type="component" value="Unassembled WGS sequence"/>
</dbReference>
<keyword evidence="1 3" id="KW-0808">Transferase</keyword>
<gene>
    <name evidence="3" type="ORF">ACFO3U_07160</name>
</gene>
<dbReference type="Gene3D" id="3.40.50.2000">
    <property type="entry name" value="Glycogen Phosphorylase B"/>
    <property type="match status" value="1"/>
</dbReference>
<dbReference type="GO" id="GO:0016757">
    <property type="term" value="F:glycosyltransferase activity"/>
    <property type="evidence" value="ECO:0007669"/>
    <property type="project" value="UniProtKB-KW"/>
</dbReference>
<comment type="caution">
    <text evidence="3">The sequence shown here is derived from an EMBL/GenBank/DDBJ whole genome shotgun (WGS) entry which is preliminary data.</text>
</comment>
<keyword evidence="4" id="KW-1185">Reference proteome</keyword>
<organism evidence="3 4">
    <name type="scientific">Flavobacterium ponti</name>
    <dbReference type="NCBI Taxonomy" id="665133"/>
    <lineage>
        <taxon>Bacteria</taxon>
        <taxon>Pseudomonadati</taxon>
        <taxon>Bacteroidota</taxon>
        <taxon>Flavobacteriia</taxon>
        <taxon>Flavobacteriales</taxon>
        <taxon>Flavobacteriaceae</taxon>
        <taxon>Flavobacterium</taxon>
    </lineage>
</organism>
<name>A0ABV9P2L9_9FLAO</name>
<dbReference type="RefSeq" id="WP_379739831.1">
    <property type="nucleotide sequence ID" value="NZ_JBHSGW010000004.1"/>
</dbReference>
<evidence type="ECO:0000259" key="2">
    <source>
        <dbReference type="Pfam" id="PF00534"/>
    </source>
</evidence>
<evidence type="ECO:0000256" key="1">
    <source>
        <dbReference type="ARBA" id="ARBA00022679"/>
    </source>
</evidence>
<keyword evidence="3" id="KW-0328">Glycosyltransferase</keyword>
<dbReference type="SUPFAM" id="SSF53756">
    <property type="entry name" value="UDP-Glycosyltransferase/glycogen phosphorylase"/>
    <property type="match status" value="1"/>
</dbReference>
<feature type="domain" description="Glycosyl transferase family 1" evidence="2">
    <location>
        <begin position="190"/>
        <end position="337"/>
    </location>
</feature>
<sequence length="366" mass="43270">MNPSKTIVISGINVVDSGILSIMTDCLKQLERYASDKDIKIIALVHSKELFSIENVEYIEFPKSKKSWFSRLYYEYFYFKKLSKELNADIWFSMHDLSPNVTAHKKFVYYHNPSPFYKLSNREWFLGFKIGFFSKFYKYITQINIHKNNAVFVQQNWIKNQFKEWFSLQNCKVAYPETKVVIDKSKIDLDHKKVNFFYPSFPRMFKNFECICEAILLLPKDIQDKLEIHFTISGNENKYAKSIFDKYSRYNCFKFIGKLNRKEVAGYYEAMDALIFPSKLETWGLPLTETKEFNKPIFVADLPYAKETVGKYDKVSFFDPKKPISLSEKIALFQNNELVYDKTTAPNKPDFVGWNSVFDFIFTDNL</sequence>
<protein>
    <submittedName>
        <fullName evidence="3">Glycosyltransferase</fullName>
        <ecNumber evidence="3">2.4.-.-</ecNumber>
    </submittedName>
</protein>
<proteinExistence type="predicted"/>
<evidence type="ECO:0000313" key="4">
    <source>
        <dbReference type="Proteomes" id="UP001595885"/>
    </source>
</evidence>